<evidence type="ECO:0000256" key="2">
    <source>
        <dbReference type="ARBA" id="ARBA00010400"/>
    </source>
</evidence>
<evidence type="ECO:0000256" key="1">
    <source>
        <dbReference type="ARBA" id="ARBA00004613"/>
    </source>
</evidence>
<comment type="subcellular location">
    <subcellularLocation>
        <location evidence="1 5">Secreted</location>
    </subcellularLocation>
</comment>
<evidence type="ECO:0000256" key="5">
    <source>
        <dbReference type="RuleBase" id="RU367124"/>
    </source>
</evidence>
<comment type="function">
    <text evidence="5">Effector that suppresses plant defense responses during pathogen infection.</text>
</comment>
<evidence type="ECO:0000313" key="7">
    <source>
        <dbReference type="Proteomes" id="UP000693981"/>
    </source>
</evidence>
<evidence type="ECO:0000256" key="3">
    <source>
        <dbReference type="ARBA" id="ARBA00022525"/>
    </source>
</evidence>
<evidence type="ECO:0000313" key="6">
    <source>
        <dbReference type="EMBL" id="KAG7385566.1"/>
    </source>
</evidence>
<organism evidence="6 7">
    <name type="scientific">Phytophthora boehmeriae</name>
    <dbReference type="NCBI Taxonomy" id="109152"/>
    <lineage>
        <taxon>Eukaryota</taxon>
        <taxon>Sar</taxon>
        <taxon>Stramenopiles</taxon>
        <taxon>Oomycota</taxon>
        <taxon>Peronosporomycetes</taxon>
        <taxon>Peronosporales</taxon>
        <taxon>Peronosporaceae</taxon>
        <taxon>Phytophthora</taxon>
    </lineage>
</organism>
<sequence length="125" mass="14160">MRLVYVAIMAVVTVLAGIDTTSAISDPKLIEISTINSPTFSTGPNDSTKRSLRGDDEVHVERRLLPLDTLLKFERLMDKNVTPLTFYNKLGLQHLGQKMFTNPKLDIYKAYVKYYHKMSLLKSPA</sequence>
<dbReference type="AlphaFoldDB" id="A0A8T1VXA5"/>
<feature type="chain" id="PRO_5044976370" description="RxLR effector protein" evidence="5">
    <location>
        <begin position="24"/>
        <end position="125"/>
    </location>
</feature>
<comment type="caution">
    <text evidence="6">The sequence shown here is derived from an EMBL/GenBank/DDBJ whole genome shotgun (WGS) entry which is preliminary data.</text>
</comment>
<reference evidence="6" key="1">
    <citation type="submission" date="2021-02" db="EMBL/GenBank/DDBJ databases">
        <authorList>
            <person name="Palmer J.M."/>
        </authorList>
    </citation>
    <scope>NUCLEOTIDE SEQUENCE</scope>
    <source>
        <strain evidence="6">SCRP23</strain>
    </source>
</reference>
<keyword evidence="7" id="KW-1185">Reference proteome</keyword>
<comment type="similarity">
    <text evidence="2 5">Belongs to the RxLR effector family.</text>
</comment>
<dbReference type="Proteomes" id="UP000693981">
    <property type="component" value="Unassembled WGS sequence"/>
</dbReference>
<accession>A0A8T1VXA5</accession>
<dbReference type="Pfam" id="PF16810">
    <property type="entry name" value="RXLR"/>
    <property type="match status" value="1"/>
</dbReference>
<dbReference type="EMBL" id="JAGDFL010000546">
    <property type="protein sequence ID" value="KAG7385566.1"/>
    <property type="molecule type" value="Genomic_DNA"/>
</dbReference>
<name>A0A8T1VXA5_9STRA</name>
<evidence type="ECO:0000256" key="4">
    <source>
        <dbReference type="ARBA" id="ARBA00022729"/>
    </source>
</evidence>
<proteinExistence type="inferred from homology"/>
<gene>
    <name evidence="6" type="ORF">PHYBOEH_008996</name>
</gene>
<keyword evidence="3 5" id="KW-0964">Secreted</keyword>
<comment type="domain">
    <text evidence="5">The RxLR-dEER motif acts to carry the protein into the host cell cytoplasm through binding to cell surface phosphatidylinositol-3-phosphate.</text>
</comment>
<protein>
    <recommendedName>
        <fullName evidence="5">RxLR effector protein</fullName>
    </recommendedName>
</protein>
<keyword evidence="4 5" id="KW-0732">Signal</keyword>
<dbReference type="InterPro" id="IPR031825">
    <property type="entry name" value="RXLR"/>
</dbReference>
<feature type="signal peptide" evidence="5">
    <location>
        <begin position="1"/>
        <end position="23"/>
    </location>
</feature>